<dbReference type="AlphaFoldDB" id="A0A1A9IA72"/>
<dbReference type="Pfam" id="PF14322">
    <property type="entry name" value="SusD-like_3"/>
    <property type="match status" value="1"/>
</dbReference>
<keyword evidence="5" id="KW-0998">Cell outer membrane</keyword>
<evidence type="ECO:0000259" key="7">
    <source>
        <dbReference type="Pfam" id="PF14322"/>
    </source>
</evidence>
<reference evidence="8 9" key="1">
    <citation type="submission" date="2016-05" db="EMBL/GenBank/DDBJ databases">
        <title>Niabella ginsenosidivorans BS26 whole genome sequencing.</title>
        <authorList>
            <person name="Im W.T."/>
            <person name="Siddiqi M.Z."/>
        </authorList>
    </citation>
    <scope>NUCLEOTIDE SEQUENCE [LARGE SCALE GENOMIC DNA]</scope>
    <source>
        <strain evidence="8 9">BS26</strain>
    </source>
</reference>
<dbReference type="InterPro" id="IPR011990">
    <property type="entry name" value="TPR-like_helical_dom_sf"/>
</dbReference>
<keyword evidence="3" id="KW-0732">Signal</keyword>
<keyword evidence="9" id="KW-1185">Reference proteome</keyword>
<evidence type="ECO:0000313" key="8">
    <source>
        <dbReference type="EMBL" id="ANH83622.1"/>
    </source>
</evidence>
<evidence type="ECO:0000259" key="6">
    <source>
        <dbReference type="Pfam" id="PF07980"/>
    </source>
</evidence>
<comment type="similarity">
    <text evidence="2">Belongs to the SusD family.</text>
</comment>
<dbReference type="KEGG" id="nia:A8C56_01055"/>
<evidence type="ECO:0000256" key="1">
    <source>
        <dbReference type="ARBA" id="ARBA00004442"/>
    </source>
</evidence>
<organism evidence="8 9">
    <name type="scientific">Niabella ginsenosidivorans</name>
    <dbReference type="NCBI Taxonomy" id="1176587"/>
    <lineage>
        <taxon>Bacteria</taxon>
        <taxon>Pseudomonadati</taxon>
        <taxon>Bacteroidota</taxon>
        <taxon>Chitinophagia</taxon>
        <taxon>Chitinophagales</taxon>
        <taxon>Chitinophagaceae</taxon>
        <taxon>Niabella</taxon>
    </lineage>
</organism>
<dbReference type="OrthoDB" id="5694214at2"/>
<dbReference type="STRING" id="1176587.A8C56_01055"/>
<feature type="domain" description="SusD-like N-terminal" evidence="7">
    <location>
        <begin position="43"/>
        <end position="234"/>
    </location>
</feature>
<dbReference type="RefSeq" id="WP_067761419.1">
    <property type="nucleotide sequence ID" value="NZ_CP015772.1"/>
</dbReference>
<evidence type="ECO:0000256" key="5">
    <source>
        <dbReference type="ARBA" id="ARBA00023237"/>
    </source>
</evidence>
<dbReference type="Pfam" id="PF07980">
    <property type="entry name" value="SusD_RagB"/>
    <property type="match status" value="1"/>
</dbReference>
<feature type="domain" description="RagB/SusD" evidence="6">
    <location>
        <begin position="335"/>
        <end position="589"/>
    </location>
</feature>
<accession>A0A1A9IA72</accession>
<evidence type="ECO:0008006" key="10">
    <source>
        <dbReference type="Google" id="ProtNLM"/>
    </source>
</evidence>
<dbReference type="Proteomes" id="UP000077667">
    <property type="component" value="Chromosome"/>
</dbReference>
<dbReference type="Gene3D" id="1.25.40.390">
    <property type="match status" value="1"/>
</dbReference>
<comment type="subcellular location">
    <subcellularLocation>
        <location evidence="1">Cell outer membrane</location>
    </subcellularLocation>
</comment>
<dbReference type="SUPFAM" id="SSF48452">
    <property type="entry name" value="TPR-like"/>
    <property type="match status" value="1"/>
</dbReference>
<dbReference type="InterPro" id="IPR012944">
    <property type="entry name" value="SusD_RagB_dom"/>
</dbReference>
<protein>
    <recommendedName>
        <fullName evidence="10">RagB/SusD family nutrient uptake outer membrane protein</fullName>
    </recommendedName>
</protein>
<keyword evidence="4" id="KW-0472">Membrane</keyword>
<gene>
    <name evidence="8" type="ORF">A8C56_01055</name>
</gene>
<dbReference type="EMBL" id="CP015772">
    <property type="protein sequence ID" value="ANH83622.1"/>
    <property type="molecule type" value="Genomic_DNA"/>
</dbReference>
<dbReference type="GO" id="GO:0009279">
    <property type="term" value="C:cell outer membrane"/>
    <property type="evidence" value="ECO:0007669"/>
    <property type="project" value="UniProtKB-SubCell"/>
</dbReference>
<proteinExistence type="inferred from homology"/>
<dbReference type="PROSITE" id="PS51257">
    <property type="entry name" value="PROKAR_LIPOPROTEIN"/>
    <property type="match status" value="1"/>
</dbReference>
<evidence type="ECO:0000256" key="4">
    <source>
        <dbReference type="ARBA" id="ARBA00023136"/>
    </source>
</evidence>
<evidence type="ECO:0000256" key="2">
    <source>
        <dbReference type="ARBA" id="ARBA00006275"/>
    </source>
</evidence>
<evidence type="ECO:0000313" key="9">
    <source>
        <dbReference type="Proteomes" id="UP000077667"/>
    </source>
</evidence>
<evidence type="ECO:0000256" key="3">
    <source>
        <dbReference type="ARBA" id="ARBA00022729"/>
    </source>
</evidence>
<sequence length="589" mass="66570">MKRLFILSIGIVILLGSCKKDPLDITPDGRMSLEDVFKSSDLTPAYLNSCYAWVRKYGHGYHYYTFLSSFTDDATDSQVPTDSWHQLQSWYNDAFSASNMPFMAGSATQLYNDMDLYARNWMGIRKTNVFINNVTEQNIPDPTTRARLLAEAKTLRAHYYWDLIKMFGPMPIIDKDLVGEQDFSSIKRNSFDECTQFIVKDCDEAIATASFPLRAENEPDRGRMTKAVAYAVKSMATLFNASPLWNPDNNAGKWKAAADASKEAVDALSSNGYALYPDYEKYFLTRPDKAAAPGDKETILEATDSYGYGTQTYRAFGSITYLMHMIPTFPSEKPGCAPTQELVDAYEMKDGTIPILGYNDADHSRPIINPASGYDDQNPYVNRDPRFYASIWYNGAYFGVVNGAQIYIESFVGGAHGISGIKQRSPTGYYLRKYVDPAMRNNGTSKTLFRIYRLGELYLNLAEAENEANGPTTIAYNAVNTVRARAKMPDLPAGLSKEEFRERIRRERRVETAIEEDRYYDSRRWGSDYFVNVSKIKTGMRWVKATDGSLSNTRIVVVKPKMAIPKYLLMPIPLGETIRMPGMTQNPGW</sequence>
<dbReference type="InterPro" id="IPR033985">
    <property type="entry name" value="SusD-like_N"/>
</dbReference>
<name>A0A1A9IA72_9BACT</name>